<dbReference type="EMBL" id="CP036259">
    <property type="protein sequence ID" value="QDR81745.1"/>
    <property type="molecule type" value="Genomic_DNA"/>
</dbReference>
<protein>
    <submittedName>
        <fullName evidence="1">Uncharacterized protein</fullName>
    </submittedName>
</protein>
<reference evidence="1 2" key="1">
    <citation type="submission" date="2019-02" db="EMBL/GenBank/DDBJ databases">
        <title>Closed genome of Sporomusa termitida DSM 4440.</title>
        <authorList>
            <person name="Poehlein A."/>
            <person name="Daniel R."/>
        </authorList>
    </citation>
    <scope>NUCLEOTIDE SEQUENCE [LARGE SCALE GENOMIC DNA]</scope>
    <source>
        <strain evidence="1 2">DSM 4440</strain>
    </source>
</reference>
<sequence>MEITALSREIETYITAEPRFFADVLRKFKTNPYRNILLAWAIIREKNILQRNEEGHYLINGIDAVKD</sequence>
<dbReference type="RefSeq" id="WP_144351203.1">
    <property type="nucleotide sequence ID" value="NZ_CP036259.1"/>
</dbReference>
<proteinExistence type="predicted"/>
<dbReference type="Proteomes" id="UP000320776">
    <property type="component" value="Chromosome"/>
</dbReference>
<gene>
    <name evidence="1" type="ORF">SPTER_31570</name>
</gene>
<dbReference type="AlphaFoldDB" id="A0A517DWL0"/>
<accession>A0A517DWL0</accession>
<evidence type="ECO:0000313" key="1">
    <source>
        <dbReference type="EMBL" id="QDR81745.1"/>
    </source>
</evidence>
<keyword evidence="2" id="KW-1185">Reference proteome</keyword>
<dbReference type="KEGG" id="sted:SPTER_31570"/>
<name>A0A517DWL0_9FIRM</name>
<organism evidence="1 2">
    <name type="scientific">Sporomusa termitida</name>
    <dbReference type="NCBI Taxonomy" id="2377"/>
    <lineage>
        <taxon>Bacteria</taxon>
        <taxon>Bacillati</taxon>
        <taxon>Bacillota</taxon>
        <taxon>Negativicutes</taxon>
        <taxon>Selenomonadales</taxon>
        <taxon>Sporomusaceae</taxon>
        <taxon>Sporomusa</taxon>
    </lineage>
</organism>
<evidence type="ECO:0000313" key="2">
    <source>
        <dbReference type="Proteomes" id="UP000320776"/>
    </source>
</evidence>